<name>A0A1A8XCF1_PLAOA</name>
<evidence type="ECO:0000313" key="5">
    <source>
        <dbReference type="Proteomes" id="UP000078560"/>
    </source>
</evidence>
<dbReference type="Proteomes" id="UP000078546">
    <property type="component" value="Unassembled WGS sequence"/>
</dbReference>
<dbReference type="Proteomes" id="UP000078560">
    <property type="component" value="Unassembled WGS sequence"/>
</dbReference>
<sequence length="162" mass="18113">MKTLRKSAYPKKVIVQISMKDAKPYKPEKVLSTFQCHDKIVAERSVEIARVTQQPLRQEQGSGAHRSNTDFSGISGDPPDTEMTNENSQVGTKVRHSALCITPVLLTATALYRYTSIGFCIRKLGGVNRNSIREMNEFSSYTQESRDMLSDSGANYISHQPI</sequence>
<evidence type="ECO:0000313" key="4">
    <source>
        <dbReference type="Proteomes" id="UP000078546"/>
    </source>
</evidence>
<reference evidence="3" key="2">
    <citation type="submission" date="2016-05" db="EMBL/GenBank/DDBJ databases">
        <authorList>
            <person name="Lavstsen T."/>
            <person name="Jespersen J.S."/>
        </authorList>
    </citation>
    <scope>NUCLEOTIDE SEQUENCE [LARGE SCALE GENOMIC DNA]</scope>
</reference>
<dbReference type="EMBL" id="FLQU01000838">
    <property type="protein sequence ID" value="SBS89904.1"/>
    <property type="molecule type" value="Genomic_DNA"/>
</dbReference>
<protein>
    <submittedName>
        <fullName evidence="3">PIR Superfamily Protein</fullName>
    </submittedName>
</protein>
<evidence type="ECO:0000313" key="3">
    <source>
        <dbReference type="EMBL" id="SBT02886.1"/>
    </source>
</evidence>
<evidence type="ECO:0000256" key="1">
    <source>
        <dbReference type="SAM" id="MobiDB-lite"/>
    </source>
</evidence>
<feature type="compositionally biased region" description="Polar residues" evidence="1">
    <location>
        <begin position="55"/>
        <end position="72"/>
    </location>
</feature>
<feature type="region of interest" description="Disordered" evidence="1">
    <location>
        <begin position="55"/>
        <end position="86"/>
    </location>
</feature>
<dbReference type="Pfam" id="PF05795">
    <property type="entry name" value="Plasmodium_Vir"/>
    <property type="match status" value="1"/>
</dbReference>
<dbReference type="InterPro" id="IPR008780">
    <property type="entry name" value="Plasmodium_Vir"/>
</dbReference>
<evidence type="ECO:0000313" key="2">
    <source>
        <dbReference type="EMBL" id="SBS89904.1"/>
    </source>
</evidence>
<accession>A0A1A8XCF1</accession>
<organism evidence="3 4">
    <name type="scientific">Plasmodium ovale curtisi</name>
    <dbReference type="NCBI Taxonomy" id="864141"/>
    <lineage>
        <taxon>Eukaryota</taxon>
        <taxon>Sar</taxon>
        <taxon>Alveolata</taxon>
        <taxon>Apicomplexa</taxon>
        <taxon>Aconoidasida</taxon>
        <taxon>Haemosporida</taxon>
        <taxon>Plasmodiidae</taxon>
        <taxon>Plasmodium</taxon>
        <taxon>Plasmodium (Plasmodium)</taxon>
    </lineage>
</organism>
<dbReference type="AlphaFoldDB" id="A0A1A8XCF1"/>
<dbReference type="EMBL" id="FLQV01003835">
    <property type="protein sequence ID" value="SBT02886.1"/>
    <property type="molecule type" value="Genomic_DNA"/>
</dbReference>
<proteinExistence type="predicted"/>
<reference evidence="4 5" key="1">
    <citation type="submission" date="2016-05" db="EMBL/GenBank/DDBJ databases">
        <authorList>
            <person name="Naeem Raeece"/>
        </authorList>
    </citation>
    <scope>NUCLEOTIDE SEQUENCE [LARGE SCALE GENOMIC DNA]</scope>
</reference>
<gene>
    <name evidence="3" type="ORF">POVCU1_081810</name>
    <name evidence="2" type="ORF">POVCU2_0058520</name>
</gene>